<feature type="domain" description="Trimeric autotransporter adhesin YadA-like stalk" evidence="5">
    <location>
        <begin position="4006"/>
        <end position="4042"/>
    </location>
</feature>
<evidence type="ECO:0000256" key="1">
    <source>
        <dbReference type="ARBA" id="ARBA00022448"/>
    </source>
</evidence>
<feature type="domain" description="Trimeric autotransporter adhesin YadA-like stalk" evidence="5">
    <location>
        <begin position="1071"/>
        <end position="1108"/>
    </location>
</feature>
<name>A0AA97F4C0_9SPHN</name>
<feature type="domain" description="Trimeric autotransporter adhesin YadA-like head" evidence="4">
    <location>
        <begin position="1810"/>
        <end position="1834"/>
    </location>
</feature>
<evidence type="ECO:0000259" key="4">
    <source>
        <dbReference type="Pfam" id="PF05658"/>
    </source>
</evidence>
<feature type="domain" description="Trimeric autotransporter adhesin YadA-like head" evidence="4">
    <location>
        <begin position="2430"/>
        <end position="2456"/>
    </location>
</feature>
<dbReference type="Gene3D" id="1.20.5.340">
    <property type="match status" value="1"/>
</dbReference>
<dbReference type="Proteomes" id="UP001302429">
    <property type="component" value="Chromosome"/>
</dbReference>
<feature type="domain" description="Trimeric autotransporter adhesin YadA-like head" evidence="4">
    <location>
        <begin position="3194"/>
        <end position="3216"/>
    </location>
</feature>
<dbReference type="Gene3D" id="1.20.5.2280">
    <property type="match status" value="1"/>
</dbReference>
<feature type="domain" description="Trimeric autotransporter adhesin YadA-like head" evidence="4">
    <location>
        <begin position="224"/>
        <end position="250"/>
    </location>
</feature>
<feature type="domain" description="Trimeric autotransporter adhesin YadA-like head" evidence="4">
    <location>
        <begin position="350"/>
        <end position="376"/>
    </location>
</feature>
<feature type="compositionally biased region" description="Polar residues" evidence="3">
    <location>
        <begin position="4044"/>
        <end position="4057"/>
    </location>
</feature>
<dbReference type="Gene3D" id="1.20.5.170">
    <property type="match status" value="7"/>
</dbReference>
<reference evidence="6 7" key="1">
    <citation type="submission" date="2023-10" db="EMBL/GenBank/DDBJ databases">
        <title>Complete genome sequence of a Sphingomonadaceae bacterium.</title>
        <authorList>
            <person name="Yan C."/>
        </authorList>
    </citation>
    <scope>NUCLEOTIDE SEQUENCE [LARGE SCALE GENOMIC DNA]</scope>
    <source>
        <strain evidence="6 7">SCSIO 66989</strain>
    </source>
</reference>
<dbReference type="KEGG" id="acoa:RB602_09110"/>
<dbReference type="SUPFAM" id="SSF101967">
    <property type="entry name" value="Adhesin YadA, collagen-binding domain"/>
    <property type="match status" value="17"/>
</dbReference>
<feature type="domain" description="Trimeric autotransporter adhesin YadA-like head" evidence="4">
    <location>
        <begin position="975"/>
        <end position="1001"/>
    </location>
</feature>
<feature type="domain" description="Trimeric autotransporter adhesin YadA-like head" evidence="4">
    <location>
        <begin position="392"/>
        <end position="417"/>
    </location>
</feature>
<dbReference type="InterPro" id="IPR008635">
    <property type="entry name" value="Coiled_stalk_dom"/>
</dbReference>
<feature type="domain" description="Trimeric autotransporter adhesin YadA-like head" evidence="4">
    <location>
        <begin position="3223"/>
        <end position="3244"/>
    </location>
</feature>
<feature type="region of interest" description="Disordered" evidence="3">
    <location>
        <begin position="4039"/>
        <end position="4059"/>
    </location>
</feature>
<feature type="domain" description="Trimeric autotransporter adhesin YadA-like head" evidence="4">
    <location>
        <begin position="3952"/>
        <end position="3977"/>
    </location>
</feature>
<keyword evidence="1" id="KW-0813">Transport</keyword>
<evidence type="ECO:0000259" key="5">
    <source>
        <dbReference type="Pfam" id="PF05662"/>
    </source>
</evidence>
<proteinExistence type="predicted"/>
<feature type="domain" description="Trimeric autotransporter adhesin YadA-like head" evidence="4">
    <location>
        <begin position="169"/>
        <end position="189"/>
    </location>
</feature>
<feature type="domain" description="Trimeric autotransporter adhesin YadA-like head" evidence="4">
    <location>
        <begin position="878"/>
        <end position="904"/>
    </location>
</feature>
<feature type="domain" description="Trimeric autotransporter adhesin YadA-like head" evidence="4">
    <location>
        <begin position="512"/>
        <end position="537"/>
    </location>
</feature>
<feature type="domain" description="Trimeric autotransporter adhesin YadA-like stalk" evidence="5">
    <location>
        <begin position="2489"/>
        <end position="2520"/>
    </location>
</feature>
<dbReference type="InterPro" id="IPR008640">
    <property type="entry name" value="Adhesin_Head_dom"/>
</dbReference>
<dbReference type="GO" id="GO:0015031">
    <property type="term" value="P:protein transport"/>
    <property type="evidence" value="ECO:0007669"/>
    <property type="project" value="UniProtKB-KW"/>
</dbReference>
<feature type="domain" description="Trimeric autotransporter adhesin YadA-like head" evidence="4">
    <location>
        <begin position="2973"/>
        <end position="2999"/>
    </location>
</feature>
<feature type="domain" description="Trimeric autotransporter adhesin YadA-like head" evidence="4">
    <location>
        <begin position="1916"/>
        <end position="1938"/>
    </location>
</feature>
<feature type="domain" description="Trimeric autotransporter adhesin YadA-like head" evidence="4">
    <location>
        <begin position="470"/>
        <end position="494"/>
    </location>
</feature>
<feature type="domain" description="Trimeric autotransporter adhesin YadA-like head" evidence="4">
    <location>
        <begin position="637"/>
        <end position="659"/>
    </location>
</feature>
<feature type="domain" description="Trimeric autotransporter adhesin YadA-like head" evidence="4">
    <location>
        <begin position="2182"/>
        <end position="2208"/>
    </location>
</feature>
<dbReference type="EMBL" id="CP136594">
    <property type="protein sequence ID" value="WOE74021.1"/>
    <property type="molecule type" value="Genomic_DNA"/>
</dbReference>
<feature type="domain" description="Trimeric autotransporter adhesin YadA-like head" evidence="4">
    <location>
        <begin position="948"/>
        <end position="973"/>
    </location>
</feature>
<feature type="domain" description="Trimeric autotransporter adhesin YadA-like head" evidence="4">
    <location>
        <begin position="2122"/>
        <end position="2148"/>
    </location>
</feature>
<feature type="domain" description="Trimeric autotransporter adhesin YadA-like head" evidence="4">
    <location>
        <begin position="1864"/>
        <end position="1887"/>
    </location>
</feature>
<evidence type="ECO:0000256" key="2">
    <source>
        <dbReference type="ARBA" id="ARBA00022927"/>
    </source>
</evidence>
<feature type="domain" description="Trimeric autotransporter adhesin YadA-like stalk" evidence="5">
    <location>
        <begin position="4493"/>
        <end position="4527"/>
    </location>
</feature>
<dbReference type="SUPFAM" id="SSF54523">
    <property type="entry name" value="Pili subunits"/>
    <property type="match status" value="1"/>
</dbReference>
<dbReference type="Pfam" id="PF05662">
    <property type="entry name" value="YadA_stalk"/>
    <property type="match status" value="15"/>
</dbReference>
<gene>
    <name evidence="6" type="ORF">RB602_09110</name>
</gene>
<feature type="domain" description="Trimeric autotransporter adhesin YadA-like head" evidence="4">
    <location>
        <begin position="2210"/>
        <end position="2233"/>
    </location>
</feature>
<feature type="domain" description="Trimeric autotransporter adhesin YadA-like head" evidence="4">
    <location>
        <begin position="2080"/>
        <end position="2106"/>
    </location>
</feature>
<dbReference type="RefSeq" id="WP_317080253.1">
    <property type="nucleotide sequence ID" value="NZ_CP136594.1"/>
</dbReference>
<evidence type="ECO:0000313" key="7">
    <source>
        <dbReference type="Proteomes" id="UP001302429"/>
    </source>
</evidence>
<sequence>MRKVVNGDSLNGSDSHIPYNQDRGGRVVKTHWGAGSYAPTMRFFGGLMSGASATSMALAAMFAGTMMVVPGETALANTIPSNGNCVSGPGTQVGNEPGGSPPTTGNAVDGSGTYATVAGCGADGNNTLASTVFGSLAEVTGTGGVAIGFSTTAERWSTALGLQADANAGGVALGFSARALGTNSVSIGSANGDGTTPLSRADSTTATGANAIAIGSNGVRGAQAVGNDTIAIGGESEALDLGSIAIGDNSRSASLNSVTLGVDTNATGQNAISMGTDALTDGANAVALGGFTDAVGNFAVAIGSDAQALNDRAIAVGRLAQATGVRSIAVGFDAQSTNENAIAVGNESRASGNTSSAFGWQAQAGDNIATAIGDRANAAGFASTSVGGQSSAAGGNASAFGAGSSASGDDSTAIGWRTTASGEASAAVGDRSRATGVRAIAIGGDGDLDNSTGDLAGSGNPLQIGAEALADDAIAIGTDSVANATASIAMGQGALAQGASSIALGDGASVDAAGGNSVAIGAAASANGGNGVAIGNLANSVNNSVAVGDGARSGALGVSVGAGASTVTGASVMIGNNAGNSFGGGTAFLGIGIGQDAARFVNGSNNIGVGTNTGANVTGDDNVAIGNGAGDAITASRTVSIGQDAQANEDDAIAIGSEARALGASSTAIGDGAIAFGSTSSGAGAQAGGDGTAIGEDSRAGVVTAGGATDGSTNGTALGRGAVANGTNFTTALGDGAVADTADGNVALGAGATTTSAAGTQYIVGGTQPDAQVSVGGGAFATRRITNVAAGSAPTDAVNVSQLSTQTEALDGFISPTNDLFDANGVPTATGNVVTVDIGGTSTNFGSVEEAVQAVANASGGDSQFVTEDFANSDAPSATGVDSSAGGDNANAAGDRALALGHDSSAAGLESVALGDAAVADGNGSVAIGDAADAGGNNSVAIGNESDTGINGVGIGNDADATGGQSVAIGANADASGGNGIAIGNNADSNTGNSIAIGNSSGATANSAVAIGNGSSATQGSAIALGNGANAGVAVGDVALGSGSSTVAVNNVGYGGVANTATSAVAVGNRQIQGVAAGTLGTDAVNVSQLQAQGDNLNSVIGQTVINADGTYTDPTFTVGGNNFNNITDALTEVENVGTRYFQANSTDPDATAAGNDSVAIGPNAVANGNNSLAAGNGANAALNNTLALGNGASANNQNGDVAIGAGSDTAAVGGLSYGTQAAAPGSVVAFGNRRLQGVSDGVNGTDAVNVNQLQNSNEALDRFISPSQNLFDDATGAPTPGPVIDVAGTTYNSVEEAVNAVATTAANVPFTSNQGAGLSTAPVSNGNNSTAGGFRANAGGNNATAIGVDADTGNNEDATALGQGATVNGQNGTALGQNASADQAGLAVGTDASANGLGATALGRNANAQYADSIAIGTNSATSGSVPTVAGYGTGNAAPASEASFGTAGDERRLTNVADGAALTDAATVGQLVNQASDINTLVGQTVFDAAGVFTAPTFVTPNGGTAGNISDAFQAVTTQVDTNTTNIANITNGTTQLPYFKANSTLPGDADAQATGADAVAIGTRSLADSEQAVAIGDGATASDVFGIAIGAQAQVSGGGGQAIAIGQTAEAVNARALAVGTQARAGGTDSIAIGSFAGFGTGTGSSDTVYVGGSAGQNASGAGSVGIGSLAGTESNGVFNTAVGRSSGQRVNGSQNAGFGYLAGNDVTGPSNVAMGTLTGNSVVGQSNTALGNGAGTTVTGSWNFAGGGFAGTLVEGDSNVAIGLGAGTGTSATDLLTASRTISIGERSRASSDDGIAIGTAAVGSALNTIAIGNTAAATSDGAVAIGQNATAQNGQAVSIGVANIADGDGAVAIGDPNLATGTGAVALGADNTATGDGATAIGDTNTAIGLGSVALGSNAQANSGGAAGDVGAVALGDQANAQYANSVALGSGSATSADLGTLQGGVAYNPATGTLAGVTPAGEVSVGSAGNERRVTNVAAGSAGTDAVNVSQLQSLADSVTAGAGSQFVTEDFAGSTAPVASGTNASAGGDGAVASGNSSLALGEGATASETRAIALGADGDENGGPDDLLAATASGVDSIAIGTDTTASGEDGVAIGRFASATAEGATAVGSESLASAAGASAFGDDANAQADFSTALGDGAEVSGAASVGAVAIGADSVVTDALSAIAIGSATSATGDLATALGTLATATNLQATALGAGADATADQATAIGASAVASGDSAVAIGGAGLLDPNTTASGVNSVALGTGAQATNDDAVALGTDSVTAAANATANTTIAGTTYNFAGDAPTSVVSVGSVGNERQVTNVAAGQITATSTDAINGSQLFATNQAVEQLATGAVGPFVSENAAGDPAPSNTGTDAVAGGFGAEANADQATAVGNDATATGAGATAIGFDADAGQNSAVLGASASAGTNAVSVGRGTTANANATTAIGADAVASYERSVAIGAGSQTGGAAPTDAAYATSAAAPDSEVSFGTAGNERRLTNVAAGAAPTDAVNVSQLDQQTQAIDDLLSGDDLFDADGTPTGNGFDYDGPTAVADGTVQTVFDNITTDITNIANGDVGLVQQAGIPGAGNANPITVGAATGGNLVDFTGADGARTLSGVADAVDADDAITAGQAQTIVNDASAAIGGGAAYDVLTGAGTLPTISVGGTATPQSVADAANAQDAIVVQQGNTTAASFGGASTYDAATGTVSASIDYDGNTFTNVQDVVNSIDTSITSGAGSQFVTEGYDQTTNAPTASGTAASAGGQNALAEGNGSLAFGVGAEVTDTTGGATSVGSIAIGQGSTVNDAPLSIALGQGNTINGGNGSVIGAGNTLNANNVVSVVASTSTVSDSERVAVFGTGATVSNVTDATVFGSGNTVSTVEGGFIAADSEVSDSSDVLAIGRGNSAITNAQNLGVIGSGNTIGDEVSDTVVFGDGGTVADGTEGGVLIGSGGSVDSSSVAIGSLANASMGSGVAIGAQSAAGNESIAIGQDSDATQASSIAIGTESGANTEAVALGINANAVNAGDVALGANSVTAAAVDTPNTTLAGTTYTFAGSSAGAGAPTSVVSVGAAGAERQVTNVAAGQITATSTDAINGSQLFATNQAVEQLASGAVGPFVSENAAGDPAPSNIGTDAVAGGFGAMADADRATAVGNDSRAGVEGTAFGFGAAAAEDAVAVGNIASAGGRSTIAIGSNSFADDDDSISIGRNASSPGIQSVALGADTNAAPTAVAVGFNANATAVNDVALGANSITAAAVGVTDATVGNTTFGGFAGTTPGSVVSVGAVGAERQVTNVAAGQITATSTDAINGSQLFSVATVVDQIASGATGPFQSDDTAAAGDPTVGGANASAGGFGATADGDASTVLGNSASDNAVANSTVLGNGASVAAGTAGSNVALGQGTAASRGEQTNYTGYGLYTPGTGAPLGTESSVGEVAVGDAVGGNRQITGVASGTDANDAVNVSQLNAVAQAGAEVLGGGAAVDPTTGATTAPTFTVGNVDSNTVADAITAADDKADLQGTTLAGDILGGDVTYDPDTGAFAGGLDYTAQTTAGTNVDDGTVQEVFDEIGNDVGQNRTDITNILNGDVGLVQQAGVPGAGNANPITVGVATGGTVVDFTGTDGERTLSGVAGGTAGTDAVNIDQAQAAADAGAATFGGGAAFDVATGVATAPTFTVGNVDSDNVADAITAADDKADQTGGDTATAFGGTSTYDPDTGALVAGLEYDGTTETSVQDVITNIEGDITSITNGDVGLVQQVGVPGPGNANPITVGAQTGGTQVDFTGTDGERTLSGVAGGTAGTDAVNIDQAQAAADAGAATFGGGAAFDVATGVATAPTFTVGNVDSDNVADAITAADDKADQTGGDTATAFGGASTYDPDTGALVAAIDYDGNTFTNVQDVVTNIEGDITNVTNGTAGPFRSENAAMDAEPSNTGTDAVAGGFGSQANANEATAIGNDALANAEGATALGFGAQATGAGDLALGSGTVTAASTDASYGTAEAAPTNGVASVGGRRIQGVAAGAADDEAVNVAQLRNQGDAINEVIGQDVINPDGTTTPPVFTTPDGTTAGDVTTAIENITTSVDNNSTEITNLTNGTTGLVRQTGGAPGNGDITVGEATGGTVVDFTGTDGARQLTGLANGNVAAGSTDAVTGDQLFGVGSNINDFLGTGDVFDGTAPVFNVPNGGTESSVADAFDQITDQVDGNTTNIANNTTAIENINNGTTGLVRQVGGAPGGGLITVGAETEGTEISLANSNAEDRTLSGVADGEISDTSNQAVNGSQLFETNENVAGNTTAIENLDNRVTTNETNIAGNTTAIENLDDRVTTNETNIAGNTTAIENLDGRVTTNETNIAGNTTAINNLDNRVTDNRTDIDNLVNGTAGLVQQDPTTRDITVGADTDGTRVDLTNNAGETRTVAGVSDGLIAADSTEAVNGSQLFATNEKVTQNMMDIAANHVKIQGNSDAINDLNNTAVRYDTDMNGDPINSITLGQSAGLDGPVIIRNVATGVADTDAVNVGQLNNALAQANGYTDAQVGLLRDEVNNRFAQVDFDLNRLRNDMDAGLAGAAAMAAIPDSQNPNKVMFGGGVGVRNGQAGFAVGASFRSDDDRATFNLRAGWDNDFTAAAGFGVEF</sequence>
<feature type="domain" description="Trimeric autotransporter adhesin YadA-like head" evidence="4">
    <location>
        <begin position="2040"/>
        <end position="2064"/>
    </location>
</feature>
<feature type="domain" description="Trimeric autotransporter adhesin YadA-like head" evidence="4">
    <location>
        <begin position="266"/>
        <end position="290"/>
    </location>
</feature>
<dbReference type="Pfam" id="PF05658">
    <property type="entry name" value="YadA_head"/>
    <property type="match status" value="36"/>
</dbReference>
<feature type="domain" description="Trimeric autotransporter adhesin YadA-like stalk" evidence="5">
    <location>
        <begin position="3284"/>
        <end position="3326"/>
    </location>
</feature>
<dbReference type="GO" id="GO:0019867">
    <property type="term" value="C:outer membrane"/>
    <property type="evidence" value="ECO:0007669"/>
    <property type="project" value="InterPro"/>
</dbReference>
<organism evidence="6 7">
    <name type="scientific">Alterisphingorhabdus coralli</name>
    <dbReference type="NCBI Taxonomy" id="3071408"/>
    <lineage>
        <taxon>Bacteria</taxon>
        <taxon>Pseudomonadati</taxon>
        <taxon>Pseudomonadota</taxon>
        <taxon>Alphaproteobacteria</taxon>
        <taxon>Sphingomonadales</taxon>
        <taxon>Sphingomonadaceae</taxon>
        <taxon>Alterisphingorhabdus (ex Yan et al. 2024)</taxon>
    </lineage>
</organism>
<keyword evidence="2" id="KW-0653">Protein transport</keyword>
<feature type="domain" description="Trimeric autotransporter adhesin YadA-like stalk" evidence="5">
    <location>
        <begin position="4254"/>
        <end position="4291"/>
    </location>
</feature>
<dbReference type="CDD" id="cd12820">
    <property type="entry name" value="LbR_YadA-like"/>
    <property type="match status" value="6"/>
</dbReference>
<feature type="domain" description="Trimeric autotransporter adhesin YadA-like head" evidence="4">
    <location>
        <begin position="420"/>
        <end position="444"/>
    </location>
</feature>
<protein>
    <recommendedName>
        <fullName evidence="8">Autotransporter adhesin</fullName>
    </recommendedName>
</protein>
<feature type="domain" description="Trimeric autotransporter adhesin YadA-like head" evidence="4">
    <location>
        <begin position="1553"/>
        <end position="1568"/>
    </location>
</feature>
<evidence type="ECO:0008006" key="8">
    <source>
        <dbReference type="Google" id="ProtNLM"/>
    </source>
</evidence>
<feature type="domain" description="Trimeric autotransporter adhesin YadA-like head" evidence="4">
    <location>
        <begin position="294"/>
        <end position="318"/>
    </location>
</feature>
<feature type="domain" description="Trimeric autotransporter adhesin YadA-like head" evidence="4">
    <location>
        <begin position="1153"/>
        <end position="1179"/>
    </location>
</feature>
<feature type="domain" description="Trimeric autotransporter adhesin YadA-like head" evidence="4">
    <location>
        <begin position="1395"/>
        <end position="1421"/>
    </location>
</feature>
<feature type="domain" description="Trimeric autotransporter adhesin YadA-like stalk" evidence="5">
    <location>
        <begin position="2309"/>
        <end position="2347"/>
    </location>
</feature>
<feature type="domain" description="Trimeric autotransporter adhesin YadA-like head" evidence="4">
    <location>
        <begin position="322"/>
        <end position="348"/>
    </location>
</feature>
<keyword evidence="7" id="KW-1185">Reference proteome</keyword>
<feature type="domain" description="Trimeric autotransporter adhesin YadA-like stalk" evidence="5">
    <location>
        <begin position="1235"/>
        <end position="1262"/>
    </location>
</feature>
<feature type="domain" description="Trimeric autotransporter adhesin YadA-like head" evidence="4">
    <location>
        <begin position="1618"/>
        <end position="1640"/>
    </location>
</feature>
<feature type="domain" description="Trimeric autotransporter adhesin YadA-like head" evidence="4">
    <location>
        <begin position="2244"/>
        <end position="2270"/>
    </location>
</feature>
<accession>A0AA97F4C0</accession>
<feature type="domain" description="Trimeric autotransporter adhesin YadA-like stalk" evidence="5">
    <location>
        <begin position="3439"/>
        <end position="3464"/>
    </location>
</feature>
<evidence type="ECO:0000256" key="3">
    <source>
        <dbReference type="SAM" id="MobiDB-lite"/>
    </source>
</evidence>
<feature type="region of interest" description="Disordered" evidence="3">
    <location>
        <begin position="393"/>
        <end position="415"/>
    </location>
</feature>
<feature type="domain" description="Trimeric autotransporter adhesin YadA-like head" evidence="4">
    <location>
        <begin position="1357"/>
        <end position="1380"/>
    </location>
</feature>
<feature type="domain" description="Trimeric autotransporter adhesin YadA-like stalk" evidence="5">
    <location>
        <begin position="784"/>
        <end position="820"/>
    </location>
</feature>
<dbReference type="InterPro" id="IPR011049">
    <property type="entry name" value="Serralysin-like_metalloprot_C"/>
</dbReference>
<feature type="domain" description="Trimeric autotransporter adhesin YadA-like head" evidence="4">
    <location>
        <begin position="906"/>
        <end position="930"/>
    </location>
</feature>
<dbReference type="InterPro" id="IPR045584">
    <property type="entry name" value="Pilin-like"/>
</dbReference>
<feature type="domain" description="Trimeric autotransporter adhesin YadA-like stalk" evidence="5">
    <location>
        <begin position="1454"/>
        <end position="1485"/>
    </location>
</feature>
<evidence type="ECO:0000313" key="6">
    <source>
        <dbReference type="EMBL" id="WOE74021.1"/>
    </source>
</evidence>
<feature type="domain" description="Trimeric autotransporter adhesin YadA-like stalk" evidence="5">
    <location>
        <begin position="1979"/>
        <end position="2013"/>
    </location>
</feature>
<feature type="domain" description="Trimeric autotransporter adhesin YadA-like stalk" evidence="5">
    <location>
        <begin position="4410"/>
        <end position="4444"/>
    </location>
</feature>
<feature type="domain" description="Trimeric autotransporter adhesin YadA-like head" evidence="4">
    <location>
        <begin position="1572"/>
        <end position="1596"/>
    </location>
</feature>
<dbReference type="Gene3D" id="2.150.10.10">
    <property type="entry name" value="Serralysin-like metalloprotease, C-terminal"/>
    <property type="match status" value="23"/>
</dbReference>
<feature type="domain" description="Trimeric autotransporter adhesin YadA-like stalk" evidence="5">
    <location>
        <begin position="3070"/>
        <end position="3108"/>
    </location>
</feature>
<feature type="region of interest" description="Disordered" evidence="3">
    <location>
        <begin position="1"/>
        <end position="22"/>
    </location>
</feature>
<feature type="domain" description="Trimeric autotransporter adhesin YadA-like head" evidence="4">
    <location>
        <begin position="2376"/>
        <end position="2402"/>
    </location>
</feature>
<feature type="domain" description="Trimeric autotransporter adhesin YadA-like stalk" evidence="5">
    <location>
        <begin position="4125"/>
        <end position="4155"/>
    </location>
</feature>